<dbReference type="AlphaFoldDB" id="A0A8J4M503"/>
<comment type="caution">
    <text evidence="2">The sequence shown here is derived from an EMBL/GenBank/DDBJ whole genome shotgun (WGS) entry which is preliminary data.</text>
</comment>
<sequence>MSDTTTETFGFPAIGRKKLTAAFDGGRLTSDGGVMLLAAVERDMGIAERFAGLIADPRNPAFITHSVADILRARMLAIACGYEDADDLDHLRSDPGFKLACGRLPDSGANLCSQPTVSRWENAPTLREVIGLTYAMVDLYCASYVRPPLAVTLDIDDTVDIVHGHQQLSLFNAHYDERCFLPIHIYDTATSRPVAVLLRPGKTPSGAEIRNHLRRLVRRIRSHWPRTRLTIRGDGHYGRPEVMAWCEANGVDYIFGLPGNAVLNRLLEPTADDIRVRRAEKQASVVRGYTETRYGAKSWHCQRRVAARIEATTKGLDIRCVVTNLLGGSAEWLYDTLYCARGQAENLIKLHKAQLASDRTSCRSPLANQVRLILHTGAYWMMLKLRDAIPEPQPLARAEFTTLRMRLLKIAARITETASRVRIAFAAACPEAVLFASLARCLQPAGP</sequence>
<dbReference type="NCBIfam" id="NF033539">
    <property type="entry name" value="transpos_IS1380"/>
    <property type="match status" value="1"/>
</dbReference>
<protein>
    <submittedName>
        <fullName evidence="2">IS1380 family transposase</fullName>
    </submittedName>
</protein>
<dbReference type="InterPro" id="IPR047960">
    <property type="entry name" value="Transpos_IS1380"/>
</dbReference>
<dbReference type="InterPro" id="IPR025668">
    <property type="entry name" value="Tnp_DDE_dom"/>
</dbReference>
<feature type="domain" description="Transposase DDE" evidence="1">
    <location>
        <begin position="12"/>
        <end position="444"/>
    </location>
</feature>
<proteinExistence type="predicted"/>
<evidence type="ECO:0000259" key="1">
    <source>
        <dbReference type="Pfam" id="PF13701"/>
    </source>
</evidence>
<gene>
    <name evidence="2" type="ORF">ENY07_01155</name>
</gene>
<accession>A0A8J4M503</accession>
<organism evidence="2">
    <name type="scientific">Acidicaldus sp</name>
    <dbReference type="NCBI Taxonomy" id="1872105"/>
    <lineage>
        <taxon>Bacteria</taxon>
        <taxon>Pseudomonadati</taxon>
        <taxon>Pseudomonadota</taxon>
        <taxon>Alphaproteobacteria</taxon>
        <taxon>Acetobacterales</taxon>
        <taxon>Acetobacteraceae</taxon>
        <taxon>Acidicaldus</taxon>
    </lineage>
</organism>
<dbReference type="Pfam" id="PF13701">
    <property type="entry name" value="DDE_Tnp_1_4"/>
    <property type="match status" value="1"/>
</dbReference>
<evidence type="ECO:0000313" key="2">
    <source>
        <dbReference type="EMBL" id="HGC41819.1"/>
    </source>
</evidence>
<dbReference type="EMBL" id="DTQM01000020">
    <property type="protein sequence ID" value="HGC41819.1"/>
    <property type="molecule type" value="Genomic_DNA"/>
</dbReference>
<reference evidence="2" key="1">
    <citation type="journal article" date="2020" name="mSystems">
        <title>Genome- and Community-Level Interaction Insights into Carbon Utilization and Element Cycling Functions of Hydrothermarchaeota in Hydrothermal Sediment.</title>
        <authorList>
            <person name="Zhou Z."/>
            <person name="Liu Y."/>
            <person name="Xu W."/>
            <person name="Pan J."/>
            <person name="Luo Z.H."/>
            <person name="Li M."/>
        </authorList>
    </citation>
    <scope>NUCLEOTIDE SEQUENCE</scope>
    <source>
        <strain evidence="2">SpSt-997</strain>
    </source>
</reference>
<name>A0A8J4M503_9PROT</name>